<proteinExistence type="predicted"/>
<feature type="region of interest" description="Disordered" evidence="1">
    <location>
        <begin position="344"/>
        <end position="371"/>
    </location>
</feature>
<reference evidence="2" key="1">
    <citation type="submission" date="2022-04" db="EMBL/GenBank/DDBJ databases">
        <authorList>
            <person name="Xu L."/>
            <person name="Lv Z."/>
        </authorList>
    </citation>
    <scope>NUCLEOTIDE SEQUENCE</scope>
    <source>
        <strain evidence="2">LV_2022a</strain>
    </source>
</reference>
<sequence length="371" mass="41330">MNSDDSRQSYEKLHHQRKLHSEEDDRIEVNTAITATNDDNISSNSDTITVTSAMTKSNNNNKMNSYSEYIQNVNDTNQSENSDNVNKEVTTSILSLSSSSLSSTTGNEYRNSITYANDLTNENKVIPLNCINIHEPFNKSLLDFVNQTINRSGMDKNDSSSYQRMPIDNVFSSLGSIPIRNIYPVTTNDNNSIDNDNATKNSSTHNEQFDSIIHNQTTLNALSMAYSSLIANGLYGLNKDYTEHISTFDNINNCHNNIASQSEKFQSIIRCHSIPSLLKQHSILSIPETTSVNTSLGAAISPTSTIPSSLSSSPSSLFLTNSLNRMNTGNLTNSVIPHINNILNNNNTNSHHHHHQHHNESYINPKLQHEK</sequence>
<protein>
    <submittedName>
        <fullName evidence="2">Uncharacterized protein</fullName>
    </submittedName>
</protein>
<evidence type="ECO:0000313" key="2">
    <source>
        <dbReference type="EMBL" id="KAK4467437.1"/>
    </source>
</evidence>
<name>A0AAE1Z5U9_SCHME</name>
<accession>A0AAE1Z5U9</accession>
<reference evidence="2" key="2">
    <citation type="journal article" date="2023" name="Infect Dis Poverty">
        <title>Chromosome-scale genome of the human blood fluke Schistosoma mekongi and its implications for public health.</title>
        <authorList>
            <person name="Zhou M."/>
            <person name="Xu L."/>
            <person name="Xu D."/>
            <person name="Chen W."/>
            <person name="Khan J."/>
            <person name="Hu Y."/>
            <person name="Huang H."/>
            <person name="Wei H."/>
            <person name="Zhang Y."/>
            <person name="Chusongsang P."/>
            <person name="Tanasarnprasert K."/>
            <person name="Hu X."/>
            <person name="Limpanont Y."/>
            <person name="Lv Z."/>
        </authorList>
    </citation>
    <scope>NUCLEOTIDE SEQUENCE</scope>
    <source>
        <strain evidence="2">LV_2022a</strain>
    </source>
</reference>
<keyword evidence="3" id="KW-1185">Reference proteome</keyword>
<gene>
    <name evidence="2" type="ORF">MN116_009064</name>
</gene>
<evidence type="ECO:0000313" key="3">
    <source>
        <dbReference type="Proteomes" id="UP001292079"/>
    </source>
</evidence>
<dbReference type="Proteomes" id="UP001292079">
    <property type="component" value="Unassembled WGS sequence"/>
</dbReference>
<organism evidence="2 3">
    <name type="scientific">Schistosoma mekongi</name>
    <name type="common">Parasitic worm</name>
    <dbReference type="NCBI Taxonomy" id="38744"/>
    <lineage>
        <taxon>Eukaryota</taxon>
        <taxon>Metazoa</taxon>
        <taxon>Spiralia</taxon>
        <taxon>Lophotrochozoa</taxon>
        <taxon>Platyhelminthes</taxon>
        <taxon>Trematoda</taxon>
        <taxon>Digenea</taxon>
        <taxon>Strigeidida</taxon>
        <taxon>Schistosomatoidea</taxon>
        <taxon>Schistosomatidae</taxon>
        <taxon>Schistosoma</taxon>
    </lineage>
</organism>
<comment type="caution">
    <text evidence="2">The sequence shown here is derived from an EMBL/GenBank/DDBJ whole genome shotgun (WGS) entry which is preliminary data.</text>
</comment>
<evidence type="ECO:0000256" key="1">
    <source>
        <dbReference type="SAM" id="MobiDB-lite"/>
    </source>
</evidence>
<feature type="compositionally biased region" description="Basic and acidic residues" evidence="1">
    <location>
        <begin position="1"/>
        <end position="23"/>
    </location>
</feature>
<feature type="region of interest" description="Disordered" evidence="1">
    <location>
        <begin position="1"/>
        <end position="26"/>
    </location>
</feature>
<dbReference type="AlphaFoldDB" id="A0AAE1Z5U9"/>
<dbReference type="EMBL" id="JALJAT010000076">
    <property type="protein sequence ID" value="KAK4467437.1"/>
    <property type="molecule type" value="Genomic_DNA"/>
</dbReference>